<evidence type="ECO:0000256" key="1">
    <source>
        <dbReference type="ARBA" id="ARBA00006432"/>
    </source>
</evidence>
<comment type="caution">
    <text evidence="6">The sequence shown here is derived from an EMBL/GenBank/DDBJ whole genome shotgun (WGS) entry which is preliminary data.</text>
</comment>
<accession>A0ABP3QJS5</accession>
<dbReference type="PANTHER" id="PTHR43859:SF4">
    <property type="entry name" value="BUTANOATE--COA LIGASE AAE1-RELATED"/>
    <property type="match status" value="1"/>
</dbReference>
<dbReference type="PANTHER" id="PTHR43859">
    <property type="entry name" value="ACYL-ACTIVATING ENZYME"/>
    <property type="match status" value="1"/>
</dbReference>
<comment type="similarity">
    <text evidence="1">Belongs to the ATP-dependent AMP-binding enzyme family.</text>
</comment>
<protein>
    <recommendedName>
        <fullName evidence="5">AMP-binding enzyme C-terminal domain-containing protein</fullName>
    </recommendedName>
</protein>
<dbReference type="InterPro" id="IPR025110">
    <property type="entry name" value="AMP-bd_C"/>
</dbReference>
<dbReference type="Proteomes" id="UP001500866">
    <property type="component" value="Unassembled WGS sequence"/>
</dbReference>
<gene>
    <name evidence="6" type="ORF">GCM10009001_03270</name>
</gene>
<name>A0ABP3QJS5_9BACI</name>
<evidence type="ECO:0000313" key="7">
    <source>
        <dbReference type="Proteomes" id="UP001500866"/>
    </source>
</evidence>
<dbReference type="EMBL" id="BAAADS010000001">
    <property type="protein sequence ID" value="GAA0590637.1"/>
    <property type="molecule type" value="Genomic_DNA"/>
</dbReference>
<dbReference type="InterPro" id="IPR042099">
    <property type="entry name" value="ANL_N_sf"/>
</dbReference>
<dbReference type="InterPro" id="IPR045851">
    <property type="entry name" value="AMP-bd_C_sf"/>
</dbReference>
<evidence type="ECO:0000313" key="6">
    <source>
        <dbReference type="EMBL" id="GAA0590637.1"/>
    </source>
</evidence>
<keyword evidence="3" id="KW-0276">Fatty acid metabolism</keyword>
<evidence type="ECO:0000259" key="5">
    <source>
        <dbReference type="Pfam" id="PF13193"/>
    </source>
</evidence>
<evidence type="ECO:0000256" key="3">
    <source>
        <dbReference type="ARBA" id="ARBA00022832"/>
    </source>
</evidence>
<proteinExistence type="inferred from homology"/>
<sequence length="167" mass="18364">MSETEVRVVNEFGQDVARDGQEIGEVIVKSPSVVNSSEKADQTIVNGWLHTGDRGTIDEHGSIRIVNKKESPDTDKHASTVEVEGIFYEHPAVQEVAVLARPDKKLGEVLHAIVTLHDEKSASEQELLKYAGEKLDSGDCPKTITILDELPKTPSGKIQKIRLRESV</sequence>
<organism evidence="6 7">
    <name type="scientific">Virgibacillus siamensis</name>
    <dbReference type="NCBI Taxonomy" id="480071"/>
    <lineage>
        <taxon>Bacteria</taxon>
        <taxon>Bacillati</taxon>
        <taxon>Bacillota</taxon>
        <taxon>Bacilli</taxon>
        <taxon>Bacillales</taxon>
        <taxon>Bacillaceae</taxon>
        <taxon>Virgibacillus</taxon>
    </lineage>
</organism>
<keyword evidence="7" id="KW-1185">Reference proteome</keyword>
<evidence type="ECO:0000256" key="2">
    <source>
        <dbReference type="ARBA" id="ARBA00022598"/>
    </source>
</evidence>
<dbReference type="SUPFAM" id="SSF56801">
    <property type="entry name" value="Acetyl-CoA synthetase-like"/>
    <property type="match status" value="1"/>
</dbReference>
<keyword evidence="4" id="KW-0443">Lipid metabolism</keyword>
<reference evidence="7" key="1">
    <citation type="journal article" date="2019" name="Int. J. Syst. Evol. Microbiol.">
        <title>The Global Catalogue of Microorganisms (GCM) 10K type strain sequencing project: providing services to taxonomists for standard genome sequencing and annotation.</title>
        <authorList>
            <consortium name="The Broad Institute Genomics Platform"/>
            <consortium name="The Broad Institute Genome Sequencing Center for Infectious Disease"/>
            <person name="Wu L."/>
            <person name="Ma J."/>
        </authorList>
    </citation>
    <scope>NUCLEOTIDE SEQUENCE [LARGE SCALE GENOMIC DNA]</scope>
    <source>
        <strain evidence="7">JCM 15395</strain>
    </source>
</reference>
<dbReference type="Pfam" id="PF13193">
    <property type="entry name" value="AMP-binding_C"/>
    <property type="match status" value="1"/>
</dbReference>
<keyword evidence="2" id="KW-0436">Ligase</keyword>
<feature type="domain" description="AMP-binding enzyme C-terminal" evidence="5">
    <location>
        <begin position="82"/>
        <end position="157"/>
    </location>
</feature>
<evidence type="ECO:0000256" key="4">
    <source>
        <dbReference type="ARBA" id="ARBA00023098"/>
    </source>
</evidence>
<dbReference type="Gene3D" id="3.40.50.12780">
    <property type="entry name" value="N-terminal domain of ligase-like"/>
    <property type="match status" value="1"/>
</dbReference>
<dbReference type="RefSeq" id="WP_343809681.1">
    <property type="nucleotide sequence ID" value="NZ_BAAADS010000001.1"/>
</dbReference>
<dbReference type="Gene3D" id="3.30.300.30">
    <property type="match status" value="1"/>
</dbReference>